<dbReference type="RefSeq" id="WP_308702598.1">
    <property type="nucleotide sequence ID" value="NZ_AP027463.1"/>
</dbReference>
<dbReference type="EC" id="5.4.99.-" evidence="3"/>
<dbReference type="PANTHER" id="PTHR21600:SF35">
    <property type="entry name" value="PSEUDOURIDINE SYNTHASE"/>
    <property type="match status" value="1"/>
</dbReference>
<reference evidence="5 6" key="1">
    <citation type="journal article" date="2023" name="Int. J. Syst. Evol. Microbiol.">
        <title>Lactiplantibacillus brownii sp. nov., a novel psychrotolerant species isolated from sauerkraut.</title>
        <authorList>
            <person name="Heng Y.C."/>
            <person name="Silvaraju S."/>
            <person name="Lee J.K.Y."/>
            <person name="Kittelmann S."/>
        </authorList>
    </citation>
    <scope>NUCLEOTIDE SEQUENCE [LARGE SCALE GENOMIC DNA]</scope>
    <source>
        <strain evidence="5 6">WILCCON 0030</strain>
    </source>
</reference>
<keyword evidence="6" id="KW-1185">Reference proteome</keyword>
<comment type="function">
    <text evidence="3">Responsible for synthesis of pseudouridine from uracil.</text>
</comment>
<dbReference type="InterPro" id="IPR050188">
    <property type="entry name" value="RluA_PseudoU_synthase"/>
</dbReference>
<proteinExistence type="inferred from homology"/>
<dbReference type="PROSITE" id="PS01129">
    <property type="entry name" value="PSI_RLU"/>
    <property type="match status" value="1"/>
</dbReference>
<feature type="domain" description="Pseudouridine synthase RsuA/RluA-like" evidence="4">
    <location>
        <begin position="85"/>
        <end position="237"/>
    </location>
</feature>
<dbReference type="InterPro" id="IPR006145">
    <property type="entry name" value="PsdUridine_synth_RsuA/RluA"/>
</dbReference>
<dbReference type="InterPro" id="IPR006224">
    <property type="entry name" value="PsdUridine_synth_RluA-like_CS"/>
</dbReference>
<dbReference type="Gene3D" id="3.30.2350.10">
    <property type="entry name" value="Pseudouridine synthase"/>
    <property type="match status" value="1"/>
</dbReference>
<accession>A0ABU1A791</accession>
<dbReference type="EMBL" id="JAVCWF010000001">
    <property type="protein sequence ID" value="MDQ7936789.1"/>
    <property type="molecule type" value="Genomic_DNA"/>
</dbReference>
<comment type="catalytic activity">
    <reaction evidence="1 3">
        <text>a uridine in RNA = a pseudouridine in RNA</text>
        <dbReference type="Rhea" id="RHEA:48348"/>
        <dbReference type="Rhea" id="RHEA-COMP:12068"/>
        <dbReference type="Rhea" id="RHEA-COMP:12069"/>
        <dbReference type="ChEBI" id="CHEBI:65314"/>
        <dbReference type="ChEBI" id="CHEBI:65315"/>
    </reaction>
</comment>
<name>A0ABU1A791_9LACO</name>
<dbReference type="Pfam" id="PF00849">
    <property type="entry name" value="PseudoU_synth_2"/>
    <property type="match status" value="1"/>
</dbReference>
<comment type="caution">
    <text evidence="5">The sequence shown here is derived from an EMBL/GenBank/DDBJ whole genome shotgun (WGS) entry which is preliminary data.</text>
</comment>
<dbReference type="CDD" id="cd02869">
    <property type="entry name" value="PseudoU_synth_RluA_like"/>
    <property type="match status" value="1"/>
</dbReference>
<dbReference type="SUPFAM" id="SSF55120">
    <property type="entry name" value="Pseudouridine synthase"/>
    <property type="match status" value="1"/>
</dbReference>
<evidence type="ECO:0000313" key="5">
    <source>
        <dbReference type="EMBL" id="MDQ7936789.1"/>
    </source>
</evidence>
<dbReference type="Proteomes" id="UP001227831">
    <property type="component" value="Unassembled WGS sequence"/>
</dbReference>
<sequence length="297" mass="32379">MEIAWKNTSESVSMKHFLTTHGISMRLIKEIKHGNGDFLVNGQSQTGVITVAKGDVAGIALPAEASDETIASSEQPVAVLYEDANWLVVNKPAGLTSVPGPSNRDETLVNRVKGHLQREAAENLKPHLITRLDRDTSGIVLVAKHRVAQSILTYPPVAASLRKTYLAWVSGKVMPTQGMIDAPIGRPTDSPRRAVMASGQPAVTEYRVEKRFAAQVTQVSLTLVTGRTHQIRVHLTHLGHPLLGDALYGGDQTLIKRQALHAEKLAFFDPFTEQQRDFVAPLPADLKQLVATLNTEV</sequence>
<dbReference type="NCBIfam" id="TIGR00005">
    <property type="entry name" value="rluA_subfam"/>
    <property type="match status" value="1"/>
</dbReference>
<dbReference type="PANTHER" id="PTHR21600">
    <property type="entry name" value="MITOCHONDRIAL RNA PSEUDOURIDINE SYNTHASE"/>
    <property type="match status" value="1"/>
</dbReference>
<evidence type="ECO:0000313" key="6">
    <source>
        <dbReference type="Proteomes" id="UP001227831"/>
    </source>
</evidence>
<gene>
    <name evidence="5" type="ORF">RA086_03895</name>
</gene>
<dbReference type="InterPro" id="IPR006225">
    <property type="entry name" value="PsdUridine_synth_RluC/D"/>
</dbReference>
<comment type="similarity">
    <text evidence="2 3">Belongs to the pseudouridine synthase RluA family.</text>
</comment>
<dbReference type="InterPro" id="IPR020103">
    <property type="entry name" value="PsdUridine_synth_cat_dom_sf"/>
</dbReference>
<evidence type="ECO:0000256" key="3">
    <source>
        <dbReference type="RuleBase" id="RU362028"/>
    </source>
</evidence>
<dbReference type="GO" id="GO:0016853">
    <property type="term" value="F:isomerase activity"/>
    <property type="evidence" value="ECO:0007669"/>
    <property type="project" value="UniProtKB-KW"/>
</dbReference>
<organism evidence="5 6">
    <name type="scientific">Lactiplantibacillus brownii</name>
    <dbReference type="NCBI Taxonomy" id="3069269"/>
    <lineage>
        <taxon>Bacteria</taxon>
        <taxon>Bacillati</taxon>
        <taxon>Bacillota</taxon>
        <taxon>Bacilli</taxon>
        <taxon>Lactobacillales</taxon>
        <taxon>Lactobacillaceae</taxon>
        <taxon>Lactiplantibacillus</taxon>
    </lineage>
</organism>
<evidence type="ECO:0000256" key="1">
    <source>
        <dbReference type="ARBA" id="ARBA00000073"/>
    </source>
</evidence>
<evidence type="ECO:0000259" key="4">
    <source>
        <dbReference type="Pfam" id="PF00849"/>
    </source>
</evidence>
<protein>
    <recommendedName>
        <fullName evidence="3">Pseudouridine synthase</fullName>
        <ecNumber evidence="3">5.4.99.-</ecNumber>
    </recommendedName>
</protein>
<keyword evidence="3 5" id="KW-0413">Isomerase</keyword>
<evidence type="ECO:0000256" key="2">
    <source>
        <dbReference type="ARBA" id="ARBA00010876"/>
    </source>
</evidence>